<feature type="region of interest" description="Disordered" evidence="8">
    <location>
        <begin position="1"/>
        <end position="25"/>
    </location>
</feature>
<protein>
    <recommendedName>
        <fullName evidence="6">Kinesin-like protein</fullName>
    </recommendedName>
</protein>
<feature type="coiled-coil region" evidence="7">
    <location>
        <begin position="505"/>
        <end position="624"/>
    </location>
</feature>
<evidence type="ECO:0000259" key="9">
    <source>
        <dbReference type="PROSITE" id="PS50067"/>
    </source>
</evidence>
<keyword evidence="6" id="KW-0493">Microtubule</keyword>
<dbReference type="Gene3D" id="2.60.40.4330">
    <property type="entry name" value="Kinesin-like protein Kif23, Arf6-interacting domain"/>
    <property type="match status" value="1"/>
</dbReference>
<dbReference type="OrthoDB" id="2403182at2759"/>
<dbReference type="AlphaFoldDB" id="A0A443RCZ4"/>
<keyword evidence="2 5" id="KW-0547">Nucleotide-binding</keyword>
<dbReference type="PANTHER" id="PTHR24115:SF600">
    <property type="entry name" value="KINESIN-LIKE PROTEIN KIF23"/>
    <property type="match status" value="1"/>
</dbReference>
<evidence type="ECO:0000313" key="11">
    <source>
        <dbReference type="EMBL" id="RWS13161.1"/>
    </source>
</evidence>
<dbReference type="InterPro" id="IPR036961">
    <property type="entry name" value="Kinesin_motor_dom_sf"/>
</dbReference>
<dbReference type="GO" id="GO:0007018">
    <property type="term" value="P:microtubule-based movement"/>
    <property type="evidence" value="ECO:0007669"/>
    <property type="project" value="InterPro"/>
</dbReference>
<dbReference type="GO" id="GO:0051256">
    <property type="term" value="P:mitotic spindle midzone assembly"/>
    <property type="evidence" value="ECO:0007669"/>
    <property type="project" value="TreeGrafter"/>
</dbReference>
<accession>A0A443RCZ4</accession>
<keyword evidence="3 5" id="KW-0067">ATP-binding</keyword>
<dbReference type="InterPro" id="IPR001752">
    <property type="entry name" value="Kinesin_motor_dom"/>
</dbReference>
<comment type="similarity">
    <text evidence="5 6">Belongs to the TRAFAC class myosin-kinesin ATPase superfamily. Kinesin family.</text>
</comment>
<evidence type="ECO:0000256" key="5">
    <source>
        <dbReference type="PROSITE-ProRule" id="PRU00283"/>
    </source>
</evidence>
<organism evidence="10 13">
    <name type="scientific">Dinothrombium tinctorium</name>
    <dbReference type="NCBI Taxonomy" id="1965070"/>
    <lineage>
        <taxon>Eukaryota</taxon>
        <taxon>Metazoa</taxon>
        <taxon>Ecdysozoa</taxon>
        <taxon>Arthropoda</taxon>
        <taxon>Chelicerata</taxon>
        <taxon>Arachnida</taxon>
        <taxon>Acari</taxon>
        <taxon>Acariformes</taxon>
        <taxon>Trombidiformes</taxon>
        <taxon>Prostigmata</taxon>
        <taxon>Anystina</taxon>
        <taxon>Parasitengona</taxon>
        <taxon>Trombidioidea</taxon>
        <taxon>Trombidiidae</taxon>
        <taxon>Dinothrombium</taxon>
    </lineage>
</organism>
<dbReference type="GO" id="GO:0005634">
    <property type="term" value="C:nucleus"/>
    <property type="evidence" value="ECO:0007669"/>
    <property type="project" value="TreeGrafter"/>
</dbReference>
<dbReference type="PRINTS" id="PR00380">
    <property type="entry name" value="KINESINHEAVY"/>
</dbReference>
<evidence type="ECO:0000256" key="3">
    <source>
        <dbReference type="ARBA" id="ARBA00022840"/>
    </source>
</evidence>
<evidence type="ECO:0000256" key="1">
    <source>
        <dbReference type="ARBA" id="ARBA00004245"/>
    </source>
</evidence>
<evidence type="ECO:0000256" key="4">
    <source>
        <dbReference type="ARBA" id="ARBA00023212"/>
    </source>
</evidence>
<dbReference type="InterPro" id="IPR038105">
    <property type="entry name" value="Kif23_Arf-bd_sf"/>
</dbReference>
<sequence>MNRQNKAKTPKKAAPPTKPKPSLSKDPVEVFCRLRPNANVADLTCVRRYNDTTIQLVSPSSPRIELFYSFRYVFPETATQKELFDCVALPLVSDLLAGKNGLLFTYGITSSGKTFTVTGNPQNNGILPRCLDVIFNSIGDNQSRKYAFKPDGQNGFKIQSTPDAMLDLQKEKQYPRAAVATPARTPKIKRKENDENKEWEQREKETTSIELPNFDHAYAVFISYVEIYNNYIYDLLDDTMSDQLKLRQIQQPQSKMLREDSRKRVYVSGGTEIEVKNSVEAFDVFMKGVRRRRIAHTALNAESSRSHSVFNIRIVQAPRDSVKEVITDERFMIVSQLSLVDLAGSERTGRTQNTGERLREAGSINNSLMTLRSCIDVLRENQRANSNKIVPYRDNKLTHLFKNFFEGEGKIRMIICVNSGADDFDETMHVMKFAEATQEVMVTRATDPLKMIFESKERFETFDLRIPSSLLDDPDDDKVFPEWIEYFEERKKNSEIKFLTLHEQEQRFRSQLADMEAENMFLNKQVSVLKADLEVRENQLKTLESKCSHAERMSDNKAKRIEELEKKHKDLQREIDEMNRQLDAFEAEKREMKIRMREQLDHERERLKRIFERLLSEKQAELERQQCLTKEKMHLVKEILNSDNTDWEFLREYRESLYPNLPTENAATASVCPTPEARTQSTISAATVKRKSVADFAQSIATPPVHGEASAEPTSPKISSAPPVVNPRHRRSLSTGTEKWIDHRPPGTLDLGTVLRPKIKNKRSVTNLKELGTNDLKQCSKYALTHHEAVDNGEVETYVFKGEVIPSVGGGSQVIFQDVESLKQNSPPGR</sequence>
<dbReference type="GO" id="GO:0005524">
    <property type="term" value="F:ATP binding"/>
    <property type="evidence" value="ECO:0007669"/>
    <property type="project" value="UniProtKB-UniRule"/>
</dbReference>
<feature type="domain" description="Kinesin motor" evidence="9">
    <location>
        <begin position="27"/>
        <end position="440"/>
    </location>
</feature>
<keyword evidence="5 6" id="KW-0505">Motor protein</keyword>
<evidence type="ECO:0000256" key="8">
    <source>
        <dbReference type="SAM" id="MobiDB-lite"/>
    </source>
</evidence>
<dbReference type="EMBL" id="NCKU01001077">
    <property type="protein sequence ID" value="RWS13161.1"/>
    <property type="molecule type" value="Genomic_DNA"/>
</dbReference>
<dbReference type="InterPro" id="IPR032384">
    <property type="entry name" value="Kif23_Arf-bd"/>
</dbReference>
<evidence type="ECO:0000313" key="12">
    <source>
        <dbReference type="EMBL" id="RWS13609.1"/>
    </source>
</evidence>
<dbReference type="STRING" id="1965070.A0A443RCZ4"/>
<dbReference type="Proteomes" id="UP000285301">
    <property type="component" value="Unassembled WGS sequence"/>
</dbReference>
<feature type="region of interest" description="Disordered" evidence="8">
    <location>
        <begin position="701"/>
        <end position="731"/>
    </location>
</feature>
<dbReference type="PROSITE" id="PS00411">
    <property type="entry name" value="KINESIN_MOTOR_1"/>
    <property type="match status" value="1"/>
</dbReference>
<dbReference type="InterPro" id="IPR019821">
    <property type="entry name" value="Kinesin_motor_CS"/>
</dbReference>
<dbReference type="GO" id="GO:0005871">
    <property type="term" value="C:kinesin complex"/>
    <property type="evidence" value="ECO:0007669"/>
    <property type="project" value="TreeGrafter"/>
</dbReference>
<dbReference type="PROSITE" id="PS50067">
    <property type="entry name" value="KINESIN_MOTOR_2"/>
    <property type="match status" value="1"/>
</dbReference>
<reference evidence="10" key="2">
    <citation type="submission" date="2018-11" db="EMBL/GenBank/DDBJ databases">
        <title>Trombidioid mite genomics.</title>
        <authorList>
            <person name="Dong X."/>
        </authorList>
    </citation>
    <scope>NUCLEOTIDE SEQUENCE</scope>
    <source>
        <strain evidence="10">UoL-WK</strain>
    </source>
</reference>
<dbReference type="GO" id="GO:0003777">
    <property type="term" value="F:microtubule motor activity"/>
    <property type="evidence" value="ECO:0007669"/>
    <property type="project" value="InterPro"/>
</dbReference>
<comment type="subcellular location">
    <subcellularLocation>
        <location evidence="1">Cytoplasm</location>
        <location evidence="1">Cytoskeleton</location>
    </subcellularLocation>
</comment>
<evidence type="ECO:0000256" key="6">
    <source>
        <dbReference type="RuleBase" id="RU000394"/>
    </source>
</evidence>
<gene>
    <name evidence="12" type="ORF">B4U79_02276</name>
    <name evidence="10" type="ORF">B4U79_09444</name>
    <name evidence="11" type="ORF">B4U79_09759</name>
</gene>
<proteinExistence type="inferred from homology"/>
<keyword evidence="13" id="KW-1185">Reference proteome</keyword>
<keyword evidence="4" id="KW-0206">Cytoskeleton</keyword>
<dbReference type="GO" id="GO:0008017">
    <property type="term" value="F:microtubule binding"/>
    <property type="evidence" value="ECO:0007669"/>
    <property type="project" value="InterPro"/>
</dbReference>
<dbReference type="InterPro" id="IPR027417">
    <property type="entry name" value="P-loop_NTPase"/>
</dbReference>
<dbReference type="EMBL" id="NCKU01001080">
    <property type="protein sequence ID" value="RWS13149.1"/>
    <property type="molecule type" value="Genomic_DNA"/>
</dbReference>
<feature type="binding site" evidence="5">
    <location>
        <begin position="107"/>
        <end position="114"/>
    </location>
    <ligand>
        <name>ATP</name>
        <dbReference type="ChEBI" id="CHEBI:30616"/>
    </ligand>
</feature>
<evidence type="ECO:0000256" key="7">
    <source>
        <dbReference type="SAM" id="Coils"/>
    </source>
</evidence>
<evidence type="ECO:0000313" key="10">
    <source>
        <dbReference type="EMBL" id="RWS13149.1"/>
    </source>
</evidence>
<dbReference type="Pfam" id="PF00225">
    <property type="entry name" value="Kinesin"/>
    <property type="match status" value="1"/>
</dbReference>
<keyword evidence="4" id="KW-0963">Cytoplasm</keyword>
<dbReference type="SMART" id="SM00129">
    <property type="entry name" value="KISc"/>
    <property type="match status" value="1"/>
</dbReference>
<name>A0A443RCZ4_9ACAR</name>
<evidence type="ECO:0000256" key="2">
    <source>
        <dbReference type="ARBA" id="ARBA00022741"/>
    </source>
</evidence>
<dbReference type="Gene3D" id="3.40.850.10">
    <property type="entry name" value="Kinesin motor domain"/>
    <property type="match status" value="1"/>
</dbReference>
<evidence type="ECO:0000313" key="13">
    <source>
        <dbReference type="Proteomes" id="UP000285301"/>
    </source>
</evidence>
<dbReference type="GO" id="GO:0005874">
    <property type="term" value="C:microtubule"/>
    <property type="evidence" value="ECO:0007669"/>
    <property type="project" value="UniProtKB-KW"/>
</dbReference>
<dbReference type="GO" id="GO:0016887">
    <property type="term" value="F:ATP hydrolysis activity"/>
    <property type="evidence" value="ECO:0007669"/>
    <property type="project" value="TreeGrafter"/>
</dbReference>
<keyword evidence="7" id="KW-0175">Coiled coil</keyword>
<dbReference type="PANTHER" id="PTHR24115">
    <property type="entry name" value="KINESIN-RELATED"/>
    <property type="match status" value="1"/>
</dbReference>
<dbReference type="SUPFAM" id="SSF52540">
    <property type="entry name" value="P-loop containing nucleoside triphosphate hydrolases"/>
    <property type="match status" value="1"/>
</dbReference>
<dbReference type="EMBL" id="NCKU01000937">
    <property type="protein sequence ID" value="RWS13609.1"/>
    <property type="molecule type" value="Genomic_DNA"/>
</dbReference>
<comment type="caution">
    <text evidence="10">The sequence shown here is derived from an EMBL/GenBank/DDBJ whole genome shotgun (WGS) entry which is preliminary data.</text>
</comment>
<dbReference type="Pfam" id="PF16540">
    <property type="entry name" value="MKLP1_Arf_bdg"/>
    <property type="match status" value="1"/>
</dbReference>
<reference evidence="10 13" key="1">
    <citation type="journal article" date="2018" name="Gigascience">
        <title>Genomes of trombidid mites reveal novel predicted allergens and laterally-transferred genes associated with secondary metabolism.</title>
        <authorList>
            <person name="Dong X."/>
            <person name="Chaisiri K."/>
            <person name="Xia D."/>
            <person name="Armstrong S.D."/>
            <person name="Fang Y."/>
            <person name="Donnelly M.J."/>
            <person name="Kadowaki T."/>
            <person name="McGarry J.W."/>
            <person name="Darby A.C."/>
            <person name="Makepeace B.L."/>
        </authorList>
    </citation>
    <scope>NUCLEOTIDE SEQUENCE [LARGE SCALE GENOMIC DNA]</scope>
    <source>
        <strain evidence="10">UoL-WK</strain>
    </source>
</reference>
<feature type="compositionally biased region" description="Basic residues" evidence="8">
    <location>
        <begin position="1"/>
        <end position="11"/>
    </location>
</feature>
<dbReference type="InterPro" id="IPR027640">
    <property type="entry name" value="Kinesin-like_fam"/>
</dbReference>